<dbReference type="PANTHER" id="PTHR11040">
    <property type="entry name" value="ZINC/IRON TRANSPORTER"/>
    <property type="match status" value="1"/>
</dbReference>
<keyword evidence="5" id="KW-1133">Transmembrane helix</keyword>
<feature type="transmembrane region" description="Helical" evidence="5">
    <location>
        <begin position="103"/>
        <end position="125"/>
    </location>
</feature>
<protein>
    <submittedName>
        <fullName evidence="6">ZIP family metal transporter</fullName>
    </submittedName>
</protein>
<feature type="transmembrane region" description="Helical" evidence="5">
    <location>
        <begin position="61"/>
        <end position="82"/>
    </location>
</feature>
<comment type="subcellular location">
    <subcellularLocation>
        <location evidence="1">Cell membrane</location>
        <topology evidence="1">Multi-pass membrane protein</topology>
    </subcellularLocation>
</comment>
<dbReference type="GO" id="GO:0005886">
    <property type="term" value="C:plasma membrane"/>
    <property type="evidence" value="ECO:0007669"/>
    <property type="project" value="UniProtKB-SubCell"/>
</dbReference>
<keyword evidence="5" id="KW-0472">Membrane</keyword>
<accession>A0A5C0S8V6</accession>
<feature type="transmembrane region" description="Helical" evidence="5">
    <location>
        <begin position="131"/>
        <end position="153"/>
    </location>
</feature>
<comment type="similarity">
    <text evidence="2">Belongs to the ZIP transporter (TC 2.A.5) family.</text>
</comment>
<keyword evidence="7" id="KW-1185">Reference proteome</keyword>
<dbReference type="AlphaFoldDB" id="A0A5C0S8V6"/>
<reference evidence="6 7" key="1">
    <citation type="submission" date="2019-07" db="EMBL/GenBank/DDBJ databases">
        <title>Complete genome of Crassaminicella thermophila SY095.</title>
        <authorList>
            <person name="Li X."/>
        </authorList>
    </citation>
    <scope>NUCLEOTIDE SEQUENCE [LARGE SCALE GENOMIC DNA]</scope>
    <source>
        <strain evidence="6 7">SY095</strain>
    </source>
</reference>
<dbReference type="PROSITE" id="PS51257">
    <property type="entry name" value="PROKAR_LIPOPROTEIN"/>
    <property type="match status" value="1"/>
</dbReference>
<feature type="transmembrane region" description="Helical" evidence="5">
    <location>
        <begin position="31"/>
        <end position="49"/>
    </location>
</feature>
<evidence type="ECO:0000256" key="4">
    <source>
        <dbReference type="ARBA" id="ARBA00022833"/>
    </source>
</evidence>
<dbReference type="GO" id="GO:0005385">
    <property type="term" value="F:zinc ion transmembrane transporter activity"/>
    <property type="evidence" value="ECO:0007669"/>
    <property type="project" value="TreeGrafter"/>
</dbReference>
<evidence type="ECO:0000256" key="2">
    <source>
        <dbReference type="ARBA" id="ARBA00006939"/>
    </source>
</evidence>
<evidence type="ECO:0000313" key="7">
    <source>
        <dbReference type="Proteomes" id="UP000324646"/>
    </source>
</evidence>
<dbReference type="EMBL" id="CP042243">
    <property type="protein sequence ID" value="QEK10963.1"/>
    <property type="molecule type" value="Genomic_DNA"/>
</dbReference>
<name>A0A5C0S8V6_CRATE</name>
<feature type="transmembrane region" description="Helical" evidence="5">
    <location>
        <begin position="192"/>
        <end position="211"/>
    </location>
</feature>
<keyword evidence="4" id="KW-0862">Zinc</keyword>
<organism evidence="6 7">
    <name type="scientific">Crassaminicella thermophila</name>
    <dbReference type="NCBI Taxonomy" id="2599308"/>
    <lineage>
        <taxon>Bacteria</taxon>
        <taxon>Bacillati</taxon>
        <taxon>Bacillota</taxon>
        <taxon>Clostridia</taxon>
        <taxon>Eubacteriales</taxon>
        <taxon>Clostridiaceae</taxon>
        <taxon>Crassaminicella</taxon>
    </lineage>
</organism>
<evidence type="ECO:0000313" key="6">
    <source>
        <dbReference type="EMBL" id="QEK10963.1"/>
    </source>
</evidence>
<evidence type="ECO:0000256" key="1">
    <source>
        <dbReference type="ARBA" id="ARBA00004651"/>
    </source>
</evidence>
<gene>
    <name evidence="6" type="ORF">FQB35_00460</name>
</gene>
<dbReference type="RefSeq" id="WP_148808038.1">
    <property type="nucleotide sequence ID" value="NZ_CP042243.1"/>
</dbReference>
<keyword evidence="3" id="KW-1003">Cell membrane</keyword>
<dbReference type="Proteomes" id="UP000324646">
    <property type="component" value="Chromosome"/>
</dbReference>
<keyword evidence="5" id="KW-0812">Transmembrane</keyword>
<evidence type="ECO:0000256" key="3">
    <source>
        <dbReference type="ARBA" id="ARBA00022475"/>
    </source>
</evidence>
<evidence type="ECO:0000256" key="5">
    <source>
        <dbReference type="SAM" id="Phobius"/>
    </source>
</evidence>
<feature type="transmembrane region" description="Helical" evidence="5">
    <location>
        <begin position="165"/>
        <end position="186"/>
    </location>
</feature>
<proteinExistence type="inferred from homology"/>
<feature type="transmembrane region" description="Helical" evidence="5">
    <location>
        <begin position="223"/>
        <end position="241"/>
    </location>
</feature>
<dbReference type="KEGG" id="crs:FQB35_00460"/>
<sequence length="242" mass="25436">MWKAAFWGGLAGSAVFIGSCIGIYFNIKKNIIGLIMAFGTGVLMGAASFELLSESIKDGSILTIIIGFVAGATLFTIFDLMIAHKGGNKRKRSSENPKGHSGLAIFIGTLMDAIPESMIIGISLIESQSVSWLLVIAIFISNLPEGLSSSIGLKKDGYSNYKILSLWLAVLILSLCSSLAGFVFLQDASNEFIAAIQAFAAGGIVAMVSSTMMPEAYEEGGPIVGLIAALGLLISLILTNME</sequence>
<feature type="transmembrane region" description="Helical" evidence="5">
    <location>
        <begin position="6"/>
        <end position="24"/>
    </location>
</feature>
<dbReference type="PANTHER" id="PTHR11040:SF211">
    <property type="entry name" value="ZINC TRANSPORTER ZIP11"/>
    <property type="match status" value="1"/>
</dbReference>
<dbReference type="OrthoDB" id="9787346at2"/>